<dbReference type="InterPro" id="IPR032710">
    <property type="entry name" value="NTF2-like_dom_sf"/>
</dbReference>
<dbReference type="SUPFAM" id="SSF54427">
    <property type="entry name" value="NTF2-like"/>
    <property type="match status" value="1"/>
</dbReference>
<proteinExistence type="predicted"/>
<protein>
    <recommendedName>
        <fullName evidence="1">SnoaL-like domain-containing protein</fullName>
    </recommendedName>
</protein>
<name>A0A7R7DJY8_9ACTN</name>
<gene>
    <name evidence="2" type="ORF">Athai_05480</name>
</gene>
<reference evidence="2 3" key="1">
    <citation type="submission" date="2020-08" db="EMBL/GenBank/DDBJ databases">
        <title>Whole genome shotgun sequence of Actinocatenispora thailandica NBRC 105041.</title>
        <authorList>
            <person name="Komaki H."/>
            <person name="Tamura T."/>
        </authorList>
    </citation>
    <scope>NUCLEOTIDE SEQUENCE [LARGE SCALE GENOMIC DNA]</scope>
    <source>
        <strain evidence="2 3">NBRC 105041</strain>
    </source>
</reference>
<sequence>MDIDDAQRFAARWEASWNSHDLDRVLADYAEDVVFRSPFAATVVGTDTIVGKPALRAYWTAGLARLPDLHFTVTGVQVCLDTVVINYHNEAGRPVSEVLRLRDGLVVDGFGAYGPTPR</sequence>
<dbReference type="Pfam" id="PF12680">
    <property type="entry name" value="SnoaL_2"/>
    <property type="match status" value="1"/>
</dbReference>
<organism evidence="2 3">
    <name type="scientific">Actinocatenispora thailandica</name>
    <dbReference type="NCBI Taxonomy" id="227318"/>
    <lineage>
        <taxon>Bacteria</taxon>
        <taxon>Bacillati</taxon>
        <taxon>Actinomycetota</taxon>
        <taxon>Actinomycetes</taxon>
        <taxon>Micromonosporales</taxon>
        <taxon>Micromonosporaceae</taxon>
        <taxon>Actinocatenispora</taxon>
    </lineage>
</organism>
<dbReference type="KEGG" id="atl:Athai_05480"/>
<keyword evidence="3" id="KW-1185">Reference proteome</keyword>
<evidence type="ECO:0000313" key="3">
    <source>
        <dbReference type="Proteomes" id="UP000611640"/>
    </source>
</evidence>
<dbReference type="RefSeq" id="WP_203959997.1">
    <property type="nucleotide sequence ID" value="NZ_AP023355.1"/>
</dbReference>
<dbReference type="Gene3D" id="3.10.450.50">
    <property type="match status" value="1"/>
</dbReference>
<accession>A0A7R7DJY8</accession>
<feature type="domain" description="SnoaL-like" evidence="1">
    <location>
        <begin position="11"/>
        <end position="107"/>
    </location>
</feature>
<evidence type="ECO:0000313" key="2">
    <source>
        <dbReference type="EMBL" id="BCJ33045.1"/>
    </source>
</evidence>
<dbReference type="InterPro" id="IPR037401">
    <property type="entry name" value="SnoaL-like"/>
</dbReference>
<dbReference type="Proteomes" id="UP000611640">
    <property type="component" value="Chromosome"/>
</dbReference>
<dbReference type="EMBL" id="AP023355">
    <property type="protein sequence ID" value="BCJ33045.1"/>
    <property type="molecule type" value="Genomic_DNA"/>
</dbReference>
<evidence type="ECO:0000259" key="1">
    <source>
        <dbReference type="Pfam" id="PF12680"/>
    </source>
</evidence>
<dbReference type="AlphaFoldDB" id="A0A7R7DJY8"/>